<reference evidence="2 3" key="1">
    <citation type="submission" date="2018-08" db="EMBL/GenBank/DDBJ databases">
        <title>Genomic Encyclopedia of Archaeal and Bacterial Type Strains, Phase II (KMG-II): from individual species to whole genera.</title>
        <authorList>
            <person name="Goeker M."/>
        </authorList>
    </citation>
    <scope>NUCLEOTIDE SEQUENCE [LARGE SCALE GENOMIC DNA]</scope>
    <source>
        <strain evidence="2 3">ATCC 27112</strain>
    </source>
</reference>
<keyword evidence="1" id="KW-1133">Transmembrane helix</keyword>
<evidence type="ECO:0000313" key="2">
    <source>
        <dbReference type="EMBL" id="RIA64902.1"/>
    </source>
</evidence>
<proteinExistence type="predicted"/>
<gene>
    <name evidence="2" type="ORF">EI71_01779</name>
</gene>
<accession>A0A397QV27</accession>
<feature type="transmembrane region" description="Helical" evidence="1">
    <location>
        <begin position="7"/>
        <end position="30"/>
    </location>
</feature>
<dbReference type="Proteomes" id="UP000266506">
    <property type="component" value="Unassembled WGS sequence"/>
</dbReference>
<comment type="caution">
    <text evidence="2">The sequence shown here is derived from an EMBL/GenBank/DDBJ whole genome shotgun (WGS) entry which is preliminary data.</text>
</comment>
<keyword evidence="1" id="KW-0472">Membrane</keyword>
<keyword evidence="3" id="KW-1185">Reference proteome</keyword>
<organism evidence="2 3">
    <name type="scientific">Anaeroplasma bactoclasticum</name>
    <dbReference type="NCBI Taxonomy" id="2088"/>
    <lineage>
        <taxon>Bacteria</taxon>
        <taxon>Bacillati</taxon>
        <taxon>Mycoplasmatota</taxon>
        <taxon>Mollicutes</taxon>
        <taxon>Anaeroplasmatales</taxon>
        <taxon>Anaeroplasmataceae</taxon>
        <taxon>Anaeroplasma</taxon>
    </lineage>
</organism>
<dbReference type="AlphaFoldDB" id="A0A397QV27"/>
<dbReference type="EMBL" id="QXEV01000030">
    <property type="protein sequence ID" value="RIA64902.1"/>
    <property type="molecule type" value="Genomic_DNA"/>
</dbReference>
<evidence type="ECO:0000256" key="1">
    <source>
        <dbReference type="SAM" id="Phobius"/>
    </source>
</evidence>
<name>A0A397QV27_9MOLU</name>
<protein>
    <submittedName>
        <fullName evidence="2">Uncharacterized protein</fullName>
    </submittedName>
</protein>
<keyword evidence="1" id="KW-0812">Transmembrane</keyword>
<dbReference type="RefSeq" id="WP_119016856.1">
    <property type="nucleotide sequence ID" value="NZ_QXEV01000030.1"/>
</dbReference>
<evidence type="ECO:0000313" key="3">
    <source>
        <dbReference type="Proteomes" id="UP000266506"/>
    </source>
</evidence>
<sequence>MKKLKIVFNFITLALTTGLLVMITVAWYAVNKTANVTAGAGSVASQPDLVDHVDYYNFSAVSDIQNSTNKRYTIETNITDNGTCNMQQYTFPATKPTVYLIRIKLKNNTSISSLRFISSASHFVGFSTRTYRDSNLNTVTRGDHDGLLDIDNKYLSLSSVIKFTCLGYTTTESEIVSGNTATFTYPAEAAWKTFDYSSAGVISSSTVEALTANVPSTNAPVYIHLLMDYNVDHLNEFYGNNLSNQDALMYNNSTPEFTNTDFKIYLLS</sequence>
<dbReference type="InParanoid" id="A0A397QV27"/>